<dbReference type="EMBL" id="KE361647">
    <property type="protein sequence ID" value="EPQ26121.1"/>
    <property type="molecule type" value="Genomic_DNA"/>
</dbReference>
<accession>A0A061H699</accession>
<feature type="region of interest" description="Disordered" evidence="1">
    <location>
        <begin position="1"/>
        <end position="40"/>
    </location>
</feature>
<sequence>MVEDRRGSDGSAASTAHSIGGGSVDETKAWDGTASTAPTTSAITTSKGYVTSTSSFCGTPDIYGYHTTTRAREAKVHVLNVPTAVSFVPTDQPQTAISITEDRIVIDTIYPPTLSSCSDHDGGADDQEGGAGAMRAGDGGPAATGAKRNLRGDKRRTAAADTIHMLRDHEASLLLALEQVKTLHVGSTIEDEIELTAGIETRLAPLPAPLPLAGSHSSSSTTTASSMPPTPTTPYHRGVEAGEVLPPIFDLHHHVDPSCDPDPYEVKGPVVSRSVRVDPVETTRISSINDPTRCPDTSHLVAGQLASNAVVPPPRRSSKLYAVGARRGARSSGNLPATAATAATSPSSPTFASRYNGTPTRGISANEGVIQPRSGRRSLDSSLAARPPVETAPPLPASRSALVQGSATDRGEKQAAVSVLPRPPLPPLPASEREQLDRQQPRLRKKESTLSRLRRSLSTTIRRKRASSGAPDAIDGHEGNLAPPAASHPNEFGAVRAQ</sequence>
<feature type="compositionally biased region" description="Low complexity" evidence="1">
    <location>
        <begin position="336"/>
        <end position="353"/>
    </location>
</feature>
<dbReference type="AlphaFoldDB" id="A0A061H699"/>
<feature type="compositionally biased region" description="Gly residues" evidence="1">
    <location>
        <begin position="129"/>
        <end position="142"/>
    </location>
</feature>
<evidence type="ECO:0000256" key="1">
    <source>
        <dbReference type="SAM" id="MobiDB-lite"/>
    </source>
</evidence>
<dbReference type="OrthoDB" id="3354040at2759"/>
<feature type="region of interest" description="Disordered" evidence="1">
    <location>
        <begin position="325"/>
        <end position="498"/>
    </location>
</feature>
<reference evidence="2 3" key="1">
    <citation type="journal article" date="2013" name="Plant Cell">
        <title>The transition from a phytopathogenic smut ancestor to an anamorphic biocontrol agent deciphered by comparative whole-genome analysis.</title>
        <authorList>
            <person name="Lefebvre F."/>
            <person name="Joly D.L."/>
            <person name="Labbe C."/>
            <person name="Teichmann B."/>
            <person name="Linning R."/>
            <person name="Belzile F."/>
            <person name="Bakkeren G."/>
            <person name="Belanger R.R."/>
        </authorList>
    </citation>
    <scope>NUCLEOTIDE SEQUENCE [LARGE SCALE GENOMIC DNA]</scope>
    <source>
        <strain evidence="2 3">PF-1</strain>
    </source>
</reference>
<feature type="region of interest" description="Disordered" evidence="1">
    <location>
        <begin position="208"/>
        <end position="235"/>
    </location>
</feature>
<dbReference type="RefSeq" id="XP_007882061.1">
    <property type="nucleotide sequence ID" value="XM_007883870.1"/>
</dbReference>
<dbReference type="HOGENOM" id="CLU_547612_0_0_1"/>
<feature type="region of interest" description="Disordered" evidence="1">
    <location>
        <begin position="116"/>
        <end position="154"/>
    </location>
</feature>
<evidence type="ECO:0000313" key="2">
    <source>
        <dbReference type="EMBL" id="EPQ26121.1"/>
    </source>
</evidence>
<gene>
    <name evidence="2" type="ORF">PFL1_06329</name>
</gene>
<feature type="compositionally biased region" description="Basic and acidic residues" evidence="1">
    <location>
        <begin position="431"/>
        <end position="440"/>
    </location>
</feature>
<dbReference type="GeneID" id="19320407"/>
<organism evidence="2 3">
    <name type="scientific">Pseudozyma flocculosa PF-1</name>
    <dbReference type="NCBI Taxonomy" id="1277687"/>
    <lineage>
        <taxon>Eukaryota</taxon>
        <taxon>Fungi</taxon>
        <taxon>Dikarya</taxon>
        <taxon>Basidiomycota</taxon>
        <taxon>Ustilaginomycotina</taxon>
        <taxon>Ustilaginomycetes</taxon>
        <taxon>Ustilaginales</taxon>
        <taxon>Ustilaginaceae</taxon>
        <taxon>Pseudozyma</taxon>
    </lineage>
</organism>
<protein>
    <submittedName>
        <fullName evidence="2">Uncharacterized protein</fullName>
    </submittedName>
</protein>
<dbReference type="KEGG" id="pfp:PFL1_06329"/>
<name>A0A061H699_9BASI</name>
<dbReference type="Proteomes" id="UP000053664">
    <property type="component" value="Unassembled WGS sequence"/>
</dbReference>
<feature type="compositionally biased region" description="Low complexity" evidence="1">
    <location>
        <begin position="208"/>
        <end position="227"/>
    </location>
</feature>
<evidence type="ECO:0000313" key="3">
    <source>
        <dbReference type="Proteomes" id="UP000053664"/>
    </source>
</evidence>
<proteinExistence type="predicted"/>